<feature type="compositionally biased region" description="Basic and acidic residues" evidence="1">
    <location>
        <begin position="124"/>
        <end position="133"/>
    </location>
</feature>
<dbReference type="STRING" id="697581.TCARB_0151"/>
<dbReference type="GeneID" id="16573728"/>
<dbReference type="KEGG" id="tcb:TCARB_0151"/>
<reference evidence="3" key="1">
    <citation type="book" date="2010" name="EXTREMOPHILES" publisher="0:0-0">
        <title>Complete genome sequences of ten hyperthermophilic archaea reveal their metabolic capabilities and possible ecological roles.</title>
        <editorList>
            <person name="?"/>
        </editorList>
        <authorList>
            <person name="Ravin N.V."/>
            <person name="Mardanov A.V."/>
            <person name="Bonch-Osmolovskaya E.A."/>
            <person name="Skryabin K.G."/>
        </authorList>
    </citation>
    <scope>NUCLEOTIDE SEQUENCE [LARGE SCALE GENOMIC DNA]</scope>
    <source>
        <strain evidence="3">1505</strain>
    </source>
</reference>
<dbReference type="AlphaFoldDB" id="A0A3G1A4B7"/>
<feature type="region of interest" description="Disordered" evidence="1">
    <location>
        <begin position="114"/>
        <end position="133"/>
    </location>
</feature>
<gene>
    <name evidence="2" type="ORF">TCARB_0151</name>
</gene>
<protein>
    <submittedName>
        <fullName evidence="2">Uncharacterized protein</fullName>
    </submittedName>
</protein>
<evidence type="ECO:0000313" key="2">
    <source>
        <dbReference type="EMBL" id="AJB41229.1"/>
    </source>
</evidence>
<name>A0A3G1A4B7_9CREN</name>
<evidence type="ECO:0000256" key="1">
    <source>
        <dbReference type="SAM" id="MobiDB-lite"/>
    </source>
</evidence>
<organism evidence="2 3">
    <name type="scientific">Thermofilum adornatum 1505</name>
    <dbReference type="NCBI Taxonomy" id="697581"/>
    <lineage>
        <taxon>Archaea</taxon>
        <taxon>Thermoproteota</taxon>
        <taxon>Thermoprotei</taxon>
        <taxon>Thermofilales</taxon>
        <taxon>Thermofilaceae</taxon>
        <taxon>Thermofilum</taxon>
    </lineage>
</organism>
<feature type="compositionally biased region" description="Pro residues" evidence="1">
    <location>
        <begin position="114"/>
        <end position="123"/>
    </location>
</feature>
<dbReference type="RefSeq" id="WP_020962736.1">
    <property type="nucleotide sequence ID" value="NZ_CP007493.1"/>
</dbReference>
<dbReference type="Proteomes" id="UP000266720">
    <property type="component" value="Chromosome"/>
</dbReference>
<accession>A0A3G1A4B7</accession>
<proteinExistence type="predicted"/>
<dbReference type="EMBL" id="CP007493">
    <property type="protein sequence ID" value="AJB41229.1"/>
    <property type="molecule type" value="Genomic_DNA"/>
</dbReference>
<evidence type="ECO:0000313" key="3">
    <source>
        <dbReference type="Proteomes" id="UP000266720"/>
    </source>
</evidence>
<dbReference type="GeneID" id="25405609"/>
<sequence length="133" mass="14765">MKISLTYTYIHAEKLSEQAEAQLNVNIQVTFPVSTSISGDELVAEFLANVSSLPAFFTVSLKGKVSISAPPRELQDLHEKLKTGKTDPQLLQMLTSNIFFETMLLLRELGIPPSIPVPQPPQTKPEDTTKYHV</sequence>